<dbReference type="InterPro" id="IPR002885">
    <property type="entry name" value="PPR_rpt"/>
</dbReference>
<comment type="caution">
    <text evidence="3">The sequence shown here is derived from an EMBL/GenBank/DDBJ whole genome shotgun (WGS) entry which is preliminary data.</text>
</comment>
<gene>
    <name evidence="3" type="ORF">ILEXP_LOCUS2554</name>
</gene>
<evidence type="ECO:0000256" key="1">
    <source>
        <dbReference type="ARBA" id="ARBA00022737"/>
    </source>
</evidence>
<dbReference type="Pfam" id="PF13041">
    <property type="entry name" value="PPR_2"/>
    <property type="match status" value="4"/>
</dbReference>
<dbReference type="FunFam" id="1.25.40.10:FF:000285">
    <property type="entry name" value="Pentatricopeptide repeat-containing protein, chloroplastic"/>
    <property type="match status" value="1"/>
</dbReference>
<evidence type="ECO:0008006" key="5">
    <source>
        <dbReference type="Google" id="ProtNLM"/>
    </source>
</evidence>
<dbReference type="InterPro" id="IPR046960">
    <property type="entry name" value="PPR_At4g14850-like_plant"/>
</dbReference>
<organism evidence="3 4">
    <name type="scientific">Ilex paraguariensis</name>
    <name type="common">yerba mate</name>
    <dbReference type="NCBI Taxonomy" id="185542"/>
    <lineage>
        <taxon>Eukaryota</taxon>
        <taxon>Viridiplantae</taxon>
        <taxon>Streptophyta</taxon>
        <taxon>Embryophyta</taxon>
        <taxon>Tracheophyta</taxon>
        <taxon>Spermatophyta</taxon>
        <taxon>Magnoliopsida</taxon>
        <taxon>eudicotyledons</taxon>
        <taxon>Gunneridae</taxon>
        <taxon>Pentapetalae</taxon>
        <taxon>asterids</taxon>
        <taxon>campanulids</taxon>
        <taxon>Aquifoliales</taxon>
        <taxon>Aquifoliaceae</taxon>
        <taxon>Ilex</taxon>
    </lineage>
</organism>
<dbReference type="FunFam" id="1.25.40.10:FF:000158">
    <property type="entry name" value="pentatricopeptide repeat-containing protein At2g33680"/>
    <property type="match status" value="1"/>
</dbReference>
<dbReference type="PROSITE" id="PS51375">
    <property type="entry name" value="PPR"/>
    <property type="match status" value="7"/>
</dbReference>
<feature type="repeat" description="PPR" evidence="2">
    <location>
        <begin position="617"/>
        <end position="647"/>
    </location>
</feature>
<evidence type="ECO:0000313" key="4">
    <source>
        <dbReference type="Proteomes" id="UP001642360"/>
    </source>
</evidence>
<proteinExistence type="predicted"/>
<dbReference type="EMBL" id="CAUOFW020000724">
    <property type="protein sequence ID" value="CAK9135596.1"/>
    <property type="molecule type" value="Genomic_DNA"/>
</dbReference>
<dbReference type="PANTHER" id="PTHR47926:SF423">
    <property type="entry name" value="REPEAT-CONTAINING PROTEIN, PUTATIVE-RELATED"/>
    <property type="match status" value="1"/>
</dbReference>
<feature type="repeat" description="PPR" evidence="2">
    <location>
        <begin position="114"/>
        <end position="148"/>
    </location>
</feature>
<feature type="repeat" description="PPR" evidence="2">
    <location>
        <begin position="315"/>
        <end position="349"/>
    </location>
</feature>
<dbReference type="AlphaFoldDB" id="A0ABC8QTM4"/>
<name>A0ABC8QTM4_9AQUA</name>
<dbReference type="InterPro" id="IPR011990">
    <property type="entry name" value="TPR-like_helical_dom_sf"/>
</dbReference>
<dbReference type="Proteomes" id="UP001642360">
    <property type="component" value="Unassembled WGS sequence"/>
</dbReference>
<dbReference type="NCBIfam" id="TIGR00756">
    <property type="entry name" value="PPR"/>
    <property type="match status" value="5"/>
</dbReference>
<keyword evidence="1" id="KW-0677">Repeat</keyword>
<feature type="repeat" description="PPR" evidence="2">
    <location>
        <begin position="416"/>
        <end position="449"/>
    </location>
</feature>
<dbReference type="Gene3D" id="1.25.40.10">
    <property type="entry name" value="Tetratricopeptide repeat domain"/>
    <property type="match status" value="6"/>
</dbReference>
<dbReference type="FunFam" id="1.25.40.10:FF:001096">
    <property type="entry name" value="Pentatricopeptide repeat-containing protein"/>
    <property type="match status" value="1"/>
</dbReference>
<feature type="repeat" description="PPR" evidence="2">
    <location>
        <begin position="214"/>
        <end position="248"/>
    </location>
</feature>
<dbReference type="FunFam" id="1.25.40.10:FF:000073">
    <property type="entry name" value="Pentatricopeptide repeat-containing protein chloroplastic"/>
    <property type="match status" value="1"/>
</dbReference>
<feature type="repeat" description="PPR" evidence="2">
    <location>
        <begin position="546"/>
        <end position="580"/>
    </location>
</feature>
<sequence>MRKLTSIASRSVQLVNADILSYSQQFLFSVITPNYHSLTSNGETTKQQRLIQLLQEPSMVQSLETANSLHALTITMGSNTTQTIFLYNNIMSKYIALGAIPMAHKIFDEMPQRNVVSYNTMITAYCRNGEVEKAWCLFFEMRYYGFEQTQFTFGGLLSCSSLEICRGSYVQALIIKSGLLCSDAFAGTALLVLFGRHGFLEEAIRVFDDMPEKTLVTWNSLIALFGQHGFVEESVILFRELMSNNLGLSEYSFVGALSGFLSEHDIQLGEQIHGLATKIGFCYAVSVVNSLINMYMKCSGTNMAEKLFEEAPVRDVVSWNTIMGALAKSETPGKALQLFSKIYVNGVLPNETTFVSVINSCASLEVPMYAECIHAKIIKNMFESNAFVGTALVDFYAKFDNMEDAHRCFNELYEKNLVSWNALIQGYSNRGCSTAVSLVREMIQSGYRPNEYSFSSVFKASLALLELQQLHSMVIKIGYIDNDYVSSSLISSYAKNGLISDALISVAAGSNTPLSVVPSNVIAGIYNRAGQYHKTQDLFSLLEEPDIVSWNILIAACSRNGDYKEVFELFHHMQVAQVHPDNYTYVSLLSVCTKLCNLALGSSIHGLIIKTDFECCDTFVCNVMIDMYSKCGNLENSVTIFNEMAEKNVISWTALVSALGLHGRAHEALKRFKEMEIEGFEPDGVAFISVLSACRHVGLVTQGMELFWQMKWKYGVEPQMDHYLVAVDLLTRYGHLKEAEQLIGGMPFPPDAVVWRTFLEGCKRRRTV</sequence>
<dbReference type="Pfam" id="PF01535">
    <property type="entry name" value="PPR"/>
    <property type="match status" value="6"/>
</dbReference>
<dbReference type="PANTHER" id="PTHR47926">
    <property type="entry name" value="PENTATRICOPEPTIDE REPEAT-CONTAINING PROTEIN"/>
    <property type="match status" value="1"/>
</dbReference>
<feature type="repeat" description="PPR" evidence="2">
    <location>
        <begin position="648"/>
        <end position="682"/>
    </location>
</feature>
<accession>A0ABC8QTM4</accession>
<evidence type="ECO:0000256" key="2">
    <source>
        <dbReference type="PROSITE-ProRule" id="PRU00708"/>
    </source>
</evidence>
<keyword evidence="4" id="KW-1185">Reference proteome</keyword>
<reference evidence="3 4" key="1">
    <citation type="submission" date="2024-02" db="EMBL/GenBank/DDBJ databases">
        <authorList>
            <person name="Vignale AGUSTIN F."/>
            <person name="Sosa J E."/>
            <person name="Modenutti C."/>
        </authorList>
    </citation>
    <scope>NUCLEOTIDE SEQUENCE [LARGE SCALE GENOMIC DNA]</scope>
</reference>
<protein>
    <recommendedName>
        <fullName evidence="5">Pentatricopeptide repeat-containing protein</fullName>
    </recommendedName>
</protein>
<dbReference type="GO" id="GO:0099402">
    <property type="term" value="P:plant organ development"/>
    <property type="evidence" value="ECO:0007669"/>
    <property type="project" value="UniProtKB-ARBA"/>
</dbReference>
<evidence type="ECO:0000313" key="3">
    <source>
        <dbReference type="EMBL" id="CAK9135596.1"/>
    </source>
</evidence>